<dbReference type="Proteomes" id="UP001447188">
    <property type="component" value="Unassembled WGS sequence"/>
</dbReference>
<reference evidence="1 2" key="1">
    <citation type="submission" date="2024-02" db="EMBL/GenBank/DDBJ databases">
        <title>Discinaceae phylogenomics.</title>
        <authorList>
            <person name="Dirks A.C."/>
            <person name="James T.Y."/>
        </authorList>
    </citation>
    <scope>NUCLEOTIDE SEQUENCE [LARGE SCALE GENOMIC DNA]</scope>
    <source>
        <strain evidence="1 2">ACD0624</strain>
    </source>
</reference>
<dbReference type="InterPro" id="IPR028241">
    <property type="entry name" value="RAVE2/Rogdi"/>
</dbReference>
<dbReference type="PANTHER" id="PTHR13618:SF1">
    <property type="entry name" value="PROTEIN ROGDI HOMOLOG"/>
    <property type="match status" value="1"/>
</dbReference>
<protein>
    <recommendedName>
        <fullName evidence="3">RAVE subunit 2/Rogdi</fullName>
    </recommendedName>
</protein>
<proteinExistence type="predicted"/>
<accession>A0ABR3GGX2</accession>
<dbReference type="PANTHER" id="PTHR13618">
    <property type="entry name" value="LEUCINE ZIPPER CONTAINING TRANSCRIPTION FACTOR LZF1"/>
    <property type="match status" value="1"/>
</dbReference>
<organism evidence="1 2">
    <name type="scientific">Discina gigas</name>
    <dbReference type="NCBI Taxonomy" id="1032678"/>
    <lineage>
        <taxon>Eukaryota</taxon>
        <taxon>Fungi</taxon>
        <taxon>Dikarya</taxon>
        <taxon>Ascomycota</taxon>
        <taxon>Pezizomycotina</taxon>
        <taxon>Pezizomycetes</taxon>
        <taxon>Pezizales</taxon>
        <taxon>Discinaceae</taxon>
        <taxon>Discina</taxon>
    </lineage>
</organism>
<evidence type="ECO:0000313" key="2">
    <source>
        <dbReference type="Proteomes" id="UP001447188"/>
    </source>
</evidence>
<keyword evidence="2" id="KW-1185">Reference proteome</keyword>
<name>A0ABR3GGX2_9PEZI</name>
<dbReference type="Pfam" id="PF10259">
    <property type="entry name" value="Rogdi_lz"/>
    <property type="match status" value="1"/>
</dbReference>
<dbReference type="EMBL" id="JBBBZM010000077">
    <property type="protein sequence ID" value="KAL0635103.1"/>
    <property type="molecule type" value="Genomic_DNA"/>
</dbReference>
<gene>
    <name evidence="1" type="ORF">Q9L58_005924</name>
</gene>
<sequence>MATTFHPPISHNDLLREEELSASRELDWLLSSLTETISSIRNGLHECTTLLAPADPGSTLALSSVRSEALKGYVTRVGNRIVKGDMQVKMYGLPNTKGLQSHKLTIAASGAPDRAFMLEQLTDVNNFVKESLRLLGDEGDVGCLGEGVVERLCELQGNIKAARAALKGAGPHRLFPYHAADSRVFDPPLHPHLSFDLYVSEAALTAELRTLELIPPSDAPKPAFSLASLGTDSTGGFGQRFAVAVGLRGGPRGNGDTQDEVFAYRGMNVRVRERVRVESQDPNLMAVWAKLGGLEHALGLAIKSLGMVSGAAGVK</sequence>
<comment type="caution">
    <text evidence="1">The sequence shown here is derived from an EMBL/GenBank/DDBJ whole genome shotgun (WGS) entry which is preliminary data.</text>
</comment>
<evidence type="ECO:0008006" key="3">
    <source>
        <dbReference type="Google" id="ProtNLM"/>
    </source>
</evidence>
<evidence type="ECO:0000313" key="1">
    <source>
        <dbReference type="EMBL" id="KAL0635103.1"/>
    </source>
</evidence>